<dbReference type="Proteomes" id="UP001372338">
    <property type="component" value="Unassembled WGS sequence"/>
</dbReference>
<gene>
    <name evidence="1" type="ORF">RIF29_13918</name>
</gene>
<dbReference type="AlphaFoldDB" id="A0AAN9FGK4"/>
<accession>A0AAN9FGK4</accession>
<comment type="caution">
    <text evidence="1">The sequence shown here is derived from an EMBL/GenBank/DDBJ whole genome shotgun (WGS) entry which is preliminary data.</text>
</comment>
<protein>
    <submittedName>
        <fullName evidence="1">Uncharacterized protein</fullName>
    </submittedName>
</protein>
<evidence type="ECO:0000313" key="1">
    <source>
        <dbReference type="EMBL" id="KAK7272878.1"/>
    </source>
</evidence>
<proteinExistence type="predicted"/>
<organism evidence="1 2">
    <name type="scientific">Crotalaria pallida</name>
    <name type="common">Smooth rattlebox</name>
    <name type="synonym">Crotalaria striata</name>
    <dbReference type="NCBI Taxonomy" id="3830"/>
    <lineage>
        <taxon>Eukaryota</taxon>
        <taxon>Viridiplantae</taxon>
        <taxon>Streptophyta</taxon>
        <taxon>Embryophyta</taxon>
        <taxon>Tracheophyta</taxon>
        <taxon>Spermatophyta</taxon>
        <taxon>Magnoliopsida</taxon>
        <taxon>eudicotyledons</taxon>
        <taxon>Gunneridae</taxon>
        <taxon>Pentapetalae</taxon>
        <taxon>rosids</taxon>
        <taxon>fabids</taxon>
        <taxon>Fabales</taxon>
        <taxon>Fabaceae</taxon>
        <taxon>Papilionoideae</taxon>
        <taxon>50 kb inversion clade</taxon>
        <taxon>genistoids sensu lato</taxon>
        <taxon>core genistoids</taxon>
        <taxon>Crotalarieae</taxon>
        <taxon>Crotalaria</taxon>
    </lineage>
</organism>
<sequence length="95" mass="10834">MVEGTRDLYNVPIKGVIDEADIDELLDVDAYQQVEVDAEYYSMEQVPLHDILINNLATDAFVVEDEASVVNLVKEAEKEKEERQLDDDFINDESV</sequence>
<keyword evidence="2" id="KW-1185">Reference proteome</keyword>
<name>A0AAN9FGK4_CROPI</name>
<dbReference type="EMBL" id="JAYWIO010000003">
    <property type="protein sequence ID" value="KAK7272878.1"/>
    <property type="molecule type" value="Genomic_DNA"/>
</dbReference>
<evidence type="ECO:0000313" key="2">
    <source>
        <dbReference type="Proteomes" id="UP001372338"/>
    </source>
</evidence>
<reference evidence="1 2" key="1">
    <citation type="submission" date="2024-01" db="EMBL/GenBank/DDBJ databases">
        <title>The genomes of 5 underutilized Papilionoideae crops provide insights into root nodulation and disease resistanc.</title>
        <authorList>
            <person name="Yuan L."/>
        </authorList>
    </citation>
    <scope>NUCLEOTIDE SEQUENCE [LARGE SCALE GENOMIC DNA]</scope>
    <source>
        <strain evidence="1">ZHUSHIDOU_FW_LH</strain>
        <tissue evidence="1">Leaf</tissue>
    </source>
</reference>